<protein>
    <recommendedName>
        <fullName evidence="2">Replication protein A 70 kDa DNA-binding subunit B/D first OB fold domain-containing protein</fullName>
    </recommendedName>
</protein>
<feature type="compositionally biased region" description="Basic residues" evidence="1">
    <location>
        <begin position="248"/>
        <end position="258"/>
    </location>
</feature>
<sequence>MGMMDYSLLFDLEQSDQNPCICVRVSRLWEFYDQNDETTVLHLGLVLVDEEGTSIAAQIYPPCDKIFKPILTEGKVYYLHYYRVRNCTKRYKPVSYNINAILNVALWGERATSFPAEEGNHEPIKWIDLPPAAAIRANVDLNPFVFKKHEFQIVIKKIDMEYSCWYKACDVCKLTAKAYGNAYKCGNPTCPPVVSASSRFKLNAIAGDETADTKFVLFGCIAQRLIGRSDDDNPPLSQKFVDPTTKHSTSKSYKKRARPSPGTGAAKKLFKDNGDDAAGDSGDNKA</sequence>
<evidence type="ECO:0000259" key="2">
    <source>
        <dbReference type="Pfam" id="PF02721"/>
    </source>
</evidence>
<dbReference type="CDD" id="cd04480">
    <property type="entry name" value="RPA1_DBD_A_like"/>
    <property type="match status" value="1"/>
</dbReference>
<reference evidence="3 4" key="1">
    <citation type="submission" date="2019-11" db="EMBL/GenBank/DDBJ databases">
        <title>Whole genome sequence of Oryza granulata.</title>
        <authorList>
            <person name="Li W."/>
        </authorList>
    </citation>
    <scope>NUCLEOTIDE SEQUENCE [LARGE SCALE GENOMIC DNA]</scope>
    <source>
        <strain evidence="4">cv. Menghai</strain>
        <tissue evidence="3">Leaf</tissue>
    </source>
</reference>
<gene>
    <name evidence="3" type="ORF">E2562_011744</name>
</gene>
<dbReference type="AlphaFoldDB" id="A0A6G1DGK9"/>
<name>A0A6G1DGK9_9ORYZ</name>
<dbReference type="SUPFAM" id="SSF50249">
    <property type="entry name" value="Nucleic acid-binding proteins"/>
    <property type="match status" value="2"/>
</dbReference>
<dbReference type="PANTHER" id="PTHR47165">
    <property type="entry name" value="OS03G0429900 PROTEIN"/>
    <property type="match status" value="1"/>
</dbReference>
<evidence type="ECO:0000256" key="1">
    <source>
        <dbReference type="SAM" id="MobiDB-lite"/>
    </source>
</evidence>
<dbReference type="Pfam" id="PF02721">
    <property type="entry name" value="DUF223"/>
    <property type="match status" value="1"/>
</dbReference>
<dbReference type="InterPro" id="IPR003871">
    <property type="entry name" value="RFA1B/D_OB_1st"/>
</dbReference>
<dbReference type="Gene3D" id="2.40.50.140">
    <property type="entry name" value="Nucleic acid-binding proteins"/>
    <property type="match status" value="2"/>
</dbReference>
<dbReference type="InterPro" id="IPR012340">
    <property type="entry name" value="NA-bd_OB-fold"/>
</dbReference>
<organism evidence="3 4">
    <name type="scientific">Oryza meyeriana var. granulata</name>
    <dbReference type="NCBI Taxonomy" id="110450"/>
    <lineage>
        <taxon>Eukaryota</taxon>
        <taxon>Viridiplantae</taxon>
        <taxon>Streptophyta</taxon>
        <taxon>Embryophyta</taxon>
        <taxon>Tracheophyta</taxon>
        <taxon>Spermatophyta</taxon>
        <taxon>Magnoliopsida</taxon>
        <taxon>Liliopsida</taxon>
        <taxon>Poales</taxon>
        <taxon>Poaceae</taxon>
        <taxon>BOP clade</taxon>
        <taxon>Oryzoideae</taxon>
        <taxon>Oryzeae</taxon>
        <taxon>Oryzinae</taxon>
        <taxon>Oryza</taxon>
        <taxon>Oryza meyeriana</taxon>
    </lineage>
</organism>
<accession>A0A6G1DGK9</accession>
<evidence type="ECO:0000313" key="3">
    <source>
        <dbReference type="EMBL" id="KAF0911748.1"/>
    </source>
</evidence>
<dbReference type="PANTHER" id="PTHR47165:SF4">
    <property type="entry name" value="OS03G0429900 PROTEIN"/>
    <property type="match status" value="1"/>
</dbReference>
<evidence type="ECO:0000313" key="4">
    <source>
        <dbReference type="Proteomes" id="UP000479710"/>
    </source>
</evidence>
<dbReference type="Proteomes" id="UP000479710">
    <property type="component" value="Unassembled WGS sequence"/>
</dbReference>
<feature type="domain" description="Replication protein A 70 kDa DNA-binding subunit B/D first OB fold" evidence="2">
    <location>
        <begin position="7"/>
        <end position="95"/>
    </location>
</feature>
<dbReference type="EMBL" id="SPHZ02000006">
    <property type="protein sequence ID" value="KAF0911748.1"/>
    <property type="molecule type" value="Genomic_DNA"/>
</dbReference>
<comment type="caution">
    <text evidence="3">The sequence shown here is derived from an EMBL/GenBank/DDBJ whole genome shotgun (WGS) entry which is preliminary data.</text>
</comment>
<dbReference type="OrthoDB" id="1931061at2759"/>
<proteinExistence type="predicted"/>
<keyword evidence="4" id="KW-1185">Reference proteome</keyword>
<feature type="region of interest" description="Disordered" evidence="1">
    <location>
        <begin position="232"/>
        <end position="286"/>
    </location>
</feature>